<dbReference type="FunFam" id="3.40.33.10:FF:000004">
    <property type="entry name" value="CAP, cysteine-rich secretory protein, antigen 5"/>
    <property type="match status" value="1"/>
</dbReference>
<dbReference type="InterPro" id="IPR001283">
    <property type="entry name" value="CRISP-related"/>
</dbReference>
<evidence type="ECO:0000259" key="2">
    <source>
        <dbReference type="SMART" id="SM00198"/>
    </source>
</evidence>
<dbReference type="PROSITE" id="PS01009">
    <property type="entry name" value="CRISP_1"/>
    <property type="match status" value="1"/>
</dbReference>
<dbReference type="InterPro" id="IPR035940">
    <property type="entry name" value="CAP_sf"/>
</dbReference>
<keyword evidence="4" id="KW-1185">Reference proteome</keyword>
<feature type="chain" id="PRO_5041324508" description="SCP domain-containing protein" evidence="1">
    <location>
        <begin position="25"/>
        <end position="163"/>
    </location>
</feature>
<protein>
    <recommendedName>
        <fullName evidence="2">SCP domain-containing protein</fullName>
    </recommendedName>
</protein>
<evidence type="ECO:0000313" key="4">
    <source>
        <dbReference type="Proteomes" id="UP001168098"/>
    </source>
</evidence>
<dbReference type="AlphaFoldDB" id="A0AA39AD22"/>
<dbReference type="GO" id="GO:0005576">
    <property type="term" value="C:extracellular region"/>
    <property type="evidence" value="ECO:0007669"/>
    <property type="project" value="InterPro"/>
</dbReference>
<dbReference type="SMART" id="SM00198">
    <property type="entry name" value="SCP"/>
    <property type="match status" value="1"/>
</dbReference>
<feature type="domain" description="SCP" evidence="2">
    <location>
        <begin position="26"/>
        <end position="159"/>
    </location>
</feature>
<gene>
    <name evidence="3" type="ORF">PVL29_003427</name>
</gene>
<dbReference type="SUPFAM" id="SSF55797">
    <property type="entry name" value="PR-1-like"/>
    <property type="match status" value="1"/>
</dbReference>
<dbReference type="InterPro" id="IPR018244">
    <property type="entry name" value="Allrgn_V5/Tpx1_CS"/>
</dbReference>
<proteinExistence type="predicted"/>
<dbReference type="PRINTS" id="PR00837">
    <property type="entry name" value="V5TPXLIKE"/>
</dbReference>
<dbReference type="PANTHER" id="PTHR10334">
    <property type="entry name" value="CYSTEINE-RICH SECRETORY PROTEIN-RELATED"/>
    <property type="match status" value="1"/>
</dbReference>
<organism evidence="3 4">
    <name type="scientific">Vitis rotundifolia</name>
    <name type="common">Muscadine grape</name>
    <dbReference type="NCBI Taxonomy" id="103349"/>
    <lineage>
        <taxon>Eukaryota</taxon>
        <taxon>Viridiplantae</taxon>
        <taxon>Streptophyta</taxon>
        <taxon>Embryophyta</taxon>
        <taxon>Tracheophyta</taxon>
        <taxon>Spermatophyta</taxon>
        <taxon>Magnoliopsida</taxon>
        <taxon>eudicotyledons</taxon>
        <taxon>Gunneridae</taxon>
        <taxon>Pentapetalae</taxon>
        <taxon>rosids</taxon>
        <taxon>Vitales</taxon>
        <taxon>Vitaceae</taxon>
        <taxon>Viteae</taxon>
        <taxon>Vitis</taxon>
    </lineage>
</organism>
<evidence type="ECO:0000256" key="1">
    <source>
        <dbReference type="SAM" id="SignalP"/>
    </source>
</evidence>
<name>A0AA39AD22_VITRO</name>
<evidence type="ECO:0000313" key="3">
    <source>
        <dbReference type="EMBL" id="KAJ9705375.1"/>
    </source>
</evidence>
<comment type="caution">
    <text evidence="3">The sequence shown here is derived from an EMBL/GenBank/DDBJ whole genome shotgun (WGS) entry which is preliminary data.</text>
</comment>
<accession>A0AA39AD22</accession>
<sequence>MDSSVLETLVIACVFFMLPSIFLAQNSPDDFVNAHNDVRATVGVQCLVWNTTLQEYAQSYANNRSSDCLLRLSGAPDYGENVFIGTPDNYTARDAVNTWAAERQYYNYDTNTCMMGQVCGHYTQLVWNTTTSVGCARVPCVNGSVFITCNYYLAGNVIGQRPY</sequence>
<dbReference type="InterPro" id="IPR014044">
    <property type="entry name" value="CAP_dom"/>
</dbReference>
<keyword evidence="1" id="KW-0732">Signal</keyword>
<dbReference type="Gene3D" id="3.40.33.10">
    <property type="entry name" value="CAP"/>
    <property type="match status" value="1"/>
</dbReference>
<dbReference type="Pfam" id="PF00188">
    <property type="entry name" value="CAP"/>
    <property type="match status" value="1"/>
</dbReference>
<dbReference type="CDD" id="cd05381">
    <property type="entry name" value="CAP_PR-1"/>
    <property type="match status" value="1"/>
</dbReference>
<dbReference type="EMBL" id="JARBHA010000003">
    <property type="protein sequence ID" value="KAJ9705375.1"/>
    <property type="molecule type" value="Genomic_DNA"/>
</dbReference>
<reference evidence="3 4" key="1">
    <citation type="journal article" date="2023" name="BMC Biotechnol.">
        <title>Vitis rotundifolia cv Carlos genome sequencing.</title>
        <authorList>
            <person name="Huff M."/>
            <person name="Hulse-Kemp A."/>
            <person name="Scheffler B."/>
            <person name="Youngblood R."/>
            <person name="Simpson S."/>
            <person name="Babiker E."/>
            <person name="Staton M."/>
        </authorList>
    </citation>
    <scope>NUCLEOTIDE SEQUENCE [LARGE SCALE GENOMIC DNA]</scope>
    <source>
        <tissue evidence="3">Leaf</tissue>
    </source>
</reference>
<feature type="signal peptide" evidence="1">
    <location>
        <begin position="1"/>
        <end position="24"/>
    </location>
</feature>
<dbReference type="Proteomes" id="UP001168098">
    <property type="component" value="Unassembled WGS sequence"/>
</dbReference>